<dbReference type="Proteomes" id="UP000622547">
    <property type="component" value="Unassembled WGS sequence"/>
</dbReference>
<dbReference type="InterPro" id="IPR007709">
    <property type="entry name" value="N-FG_amidohydro"/>
</dbReference>
<dbReference type="Gene3D" id="3.40.630.40">
    <property type="entry name" value="Zn-dependent exopeptidases"/>
    <property type="match status" value="1"/>
</dbReference>
<name>A0A8J3U611_9ACTN</name>
<dbReference type="EMBL" id="BOOP01000019">
    <property type="protein sequence ID" value="GII39204.1"/>
    <property type="molecule type" value="Genomic_DNA"/>
</dbReference>
<evidence type="ECO:0000313" key="1">
    <source>
        <dbReference type="EMBL" id="GII39204.1"/>
    </source>
</evidence>
<dbReference type="Pfam" id="PF05013">
    <property type="entry name" value="FGase"/>
    <property type="match status" value="1"/>
</dbReference>
<comment type="caution">
    <text evidence="1">The sequence shown here is derived from an EMBL/GenBank/DDBJ whole genome shotgun (WGS) entry which is preliminary data.</text>
</comment>
<reference evidence="1 2" key="1">
    <citation type="submission" date="2021-01" db="EMBL/GenBank/DDBJ databases">
        <title>Whole genome shotgun sequence of Planotetraspora phitsanulokensis NBRC 104273.</title>
        <authorList>
            <person name="Komaki H."/>
            <person name="Tamura T."/>
        </authorList>
    </citation>
    <scope>NUCLEOTIDE SEQUENCE [LARGE SCALE GENOMIC DNA]</scope>
    <source>
        <strain evidence="1 2">NBRC 104273</strain>
    </source>
</reference>
<gene>
    <name evidence="1" type="ORF">Pph01_42070</name>
</gene>
<dbReference type="SUPFAM" id="SSF53187">
    <property type="entry name" value="Zn-dependent exopeptidases"/>
    <property type="match status" value="1"/>
</dbReference>
<protein>
    <recommendedName>
        <fullName evidence="3">N-formylglutamate amidohydrolase</fullName>
    </recommendedName>
</protein>
<organism evidence="1 2">
    <name type="scientific">Planotetraspora phitsanulokensis</name>
    <dbReference type="NCBI Taxonomy" id="575192"/>
    <lineage>
        <taxon>Bacteria</taxon>
        <taxon>Bacillati</taxon>
        <taxon>Actinomycetota</taxon>
        <taxon>Actinomycetes</taxon>
        <taxon>Streptosporangiales</taxon>
        <taxon>Streptosporangiaceae</taxon>
        <taxon>Planotetraspora</taxon>
    </lineage>
</organism>
<accession>A0A8J3U611</accession>
<dbReference type="AlphaFoldDB" id="A0A8J3U611"/>
<proteinExistence type="predicted"/>
<evidence type="ECO:0000313" key="2">
    <source>
        <dbReference type="Proteomes" id="UP000622547"/>
    </source>
</evidence>
<evidence type="ECO:0008006" key="3">
    <source>
        <dbReference type="Google" id="ProtNLM"/>
    </source>
</evidence>
<sequence length="266" mass="28972">MSDEPIYRVRAGVPASAVVLHVPHGSRALTAAARQSIVLDDDALAVELDHMTDAHTGLIAARAANASALTPWLLENRYSRLVVDPERFPDEREEMRAVGMGAVYTRTAHGRRLRPDDDARDEALLARHYRPYAAAMAGLVDARLAATGHAVIIDVHSYPSRPLPYELHGDGPRPAICLGTDSFHTPAELVQAARDAFSGFRDIKLNTPFAGCYVPLKHYRQQPSVSALMVEIRRDTYMSEPGGPLREGVDHLARALADLVDAVSSA</sequence>
<keyword evidence="2" id="KW-1185">Reference proteome</keyword>
<dbReference type="RefSeq" id="WP_204074801.1">
    <property type="nucleotide sequence ID" value="NZ_BAABHI010000003.1"/>
</dbReference>